<accession>A0A511D3V0</accession>
<keyword evidence="2" id="KW-1185">Reference proteome</keyword>
<dbReference type="PANTHER" id="PTHR30337">
    <property type="entry name" value="COMPONENT OF ATP-DEPENDENT DSDNA EXONUCLEASE"/>
    <property type="match status" value="1"/>
</dbReference>
<dbReference type="SUPFAM" id="SSF56300">
    <property type="entry name" value="Metallo-dependent phosphatases"/>
    <property type="match status" value="1"/>
</dbReference>
<evidence type="ECO:0000313" key="2">
    <source>
        <dbReference type="Proteomes" id="UP000321328"/>
    </source>
</evidence>
<dbReference type="AlphaFoldDB" id="A0A511D3V0"/>
<sequence length="440" mass="48059">MTGHGYTIGVRGCQHLGYAARSMRLNPTTTWNQRIVDGHVAHRLIMQDMIDARVDGIVDGGDLTHWNKPVPRDVEVANRTDDLRVSAGIWAVANSGNHCAGGGSDLSAMSIMHRPHLGMNAVYPDPKRARGDGTGPYPGLYEIHIPVDGLALHCVSHYGLDRSLADHGIRIDPRPVPGLVNLLFCHGVFAADGRLYQCVNPHGEERTIPVDWAHRGWEAMLLSHYHRAGPVPGFDSGEHGQVWYTGSALTRGFADDTGPRGWLLVTIHDTGRVAIELRTIWQRPQFDLPAIDAAGLSATELDDILVGNIGRTPLEDAESARVTGHGGAIVRQVIRNTSPTQRQALGARAGRYATLTRAAAWWDITYDQRSNGDLVSESGTGRDITRRFTDFGAELRRRSGRLAEALEIPRRLRGPVLEQAGIWADETVSAAELAEPDRLG</sequence>
<dbReference type="STRING" id="1123024.GCA_000423625_03926"/>
<proteinExistence type="predicted"/>
<protein>
    <submittedName>
        <fullName evidence="1">Uncharacterized protein</fullName>
    </submittedName>
</protein>
<dbReference type="InterPro" id="IPR050535">
    <property type="entry name" value="DNA_Repair-Maintenance_Comp"/>
</dbReference>
<organism evidence="1 2">
    <name type="scientific">Pseudonocardia asaccharolytica DSM 44247 = NBRC 16224</name>
    <dbReference type="NCBI Taxonomy" id="1123024"/>
    <lineage>
        <taxon>Bacteria</taxon>
        <taxon>Bacillati</taxon>
        <taxon>Actinomycetota</taxon>
        <taxon>Actinomycetes</taxon>
        <taxon>Pseudonocardiales</taxon>
        <taxon>Pseudonocardiaceae</taxon>
        <taxon>Pseudonocardia</taxon>
    </lineage>
</organism>
<name>A0A511D3V0_9PSEU</name>
<dbReference type="OrthoDB" id="9773856at2"/>
<comment type="caution">
    <text evidence="1">The sequence shown here is derived from an EMBL/GenBank/DDBJ whole genome shotgun (WGS) entry which is preliminary data.</text>
</comment>
<dbReference type="Gene3D" id="3.60.21.10">
    <property type="match status" value="1"/>
</dbReference>
<dbReference type="EMBL" id="BJVI01000037">
    <property type="protein sequence ID" value="GEL19450.1"/>
    <property type="molecule type" value="Genomic_DNA"/>
</dbReference>
<evidence type="ECO:0000313" key="1">
    <source>
        <dbReference type="EMBL" id="GEL19450.1"/>
    </source>
</evidence>
<gene>
    <name evidence="1" type="ORF">PA7_32870</name>
</gene>
<dbReference type="RefSeq" id="WP_028931304.1">
    <property type="nucleotide sequence ID" value="NZ_AUII01000024.1"/>
</dbReference>
<reference evidence="1 2" key="1">
    <citation type="submission" date="2019-07" db="EMBL/GenBank/DDBJ databases">
        <title>Whole genome shotgun sequence of Pseudonocardia asaccharolytica NBRC 16224.</title>
        <authorList>
            <person name="Hosoyama A."/>
            <person name="Uohara A."/>
            <person name="Ohji S."/>
            <person name="Ichikawa N."/>
        </authorList>
    </citation>
    <scope>NUCLEOTIDE SEQUENCE [LARGE SCALE GENOMIC DNA]</scope>
    <source>
        <strain evidence="1 2">NBRC 16224</strain>
    </source>
</reference>
<dbReference type="InterPro" id="IPR029052">
    <property type="entry name" value="Metallo-depent_PP-like"/>
</dbReference>
<dbReference type="Proteomes" id="UP000321328">
    <property type="component" value="Unassembled WGS sequence"/>
</dbReference>